<protein>
    <submittedName>
        <fullName evidence="7">Ubiquitin-like superfamily protein</fullName>
    </submittedName>
</protein>
<evidence type="ECO:0000256" key="3">
    <source>
        <dbReference type="ARBA" id="ARBA00022833"/>
    </source>
</evidence>
<dbReference type="SMART" id="SM00744">
    <property type="entry name" value="RINGv"/>
    <property type="match status" value="1"/>
</dbReference>
<feature type="domain" description="RING-type" evidence="6">
    <location>
        <begin position="81"/>
        <end position="123"/>
    </location>
</feature>
<dbReference type="SUPFAM" id="SSF57850">
    <property type="entry name" value="RING/U-box"/>
    <property type="match status" value="1"/>
</dbReference>
<evidence type="ECO:0000256" key="5">
    <source>
        <dbReference type="SAM" id="Phobius"/>
    </source>
</evidence>
<dbReference type="AlphaFoldDB" id="A0A6A2ZHZ4"/>
<gene>
    <name evidence="7" type="ORF">F3Y22_tig00110893pilonHSYRG01363</name>
</gene>
<evidence type="ECO:0000256" key="4">
    <source>
        <dbReference type="PROSITE-ProRule" id="PRU00175"/>
    </source>
</evidence>
<keyword evidence="1" id="KW-0479">Metal-binding</keyword>
<dbReference type="GO" id="GO:0016567">
    <property type="term" value="P:protein ubiquitination"/>
    <property type="evidence" value="ECO:0007669"/>
    <property type="project" value="TreeGrafter"/>
</dbReference>
<dbReference type="InterPro" id="IPR011016">
    <property type="entry name" value="Znf_RING-CH"/>
</dbReference>
<dbReference type="Pfam" id="PF13639">
    <property type="entry name" value="zf-RING_2"/>
    <property type="match status" value="1"/>
</dbReference>
<dbReference type="InterPro" id="IPR001841">
    <property type="entry name" value="Znf_RING"/>
</dbReference>
<evidence type="ECO:0000256" key="1">
    <source>
        <dbReference type="ARBA" id="ARBA00022723"/>
    </source>
</evidence>
<dbReference type="InterPro" id="IPR013083">
    <property type="entry name" value="Znf_RING/FYVE/PHD"/>
</dbReference>
<evidence type="ECO:0000259" key="6">
    <source>
        <dbReference type="PROSITE" id="PS50089"/>
    </source>
</evidence>
<reference evidence="7" key="1">
    <citation type="submission" date="2019-09" db="EMBL/GenBank/DDBJ databases">
        <title>Draft genome information of white flower Hibiscus syriacus.</title>
        <authorList>
            <person name="Kim Y.-M."/>
        </authorList>
    </citation>
    <scope>NUCLEOTIDE SEQUENCE [LARGE SCALE GENOMIC DNA]</scope>
    <source>
        <strain evidence="7">YM2019G1</strain>
    </source>
</reference>
<dbReference type="GO" id="GO:0008270">
    <property type="term" value="F:zinc ion binding"/>
    <property type="evidence" value="ECO:0007669"/>
    <property type="project" value="UniProtKB-KW"/>
</dbReference>
<dbReference type="PANTHER" id="PTHR45969">
    <property type="entry name" value="RING ZINC FINGER PROTEIN-RELATED"/>
    <property type="match status" value="1"/>
</dbReference>
<dbReference type="SMART" id="SM00184">
    <property type="entry name" value="RING"/>
    <property type="match status" value="1"/>
</dbReference>
<organism evidence="7 8">
    <name type="scientific">Hibiscus syriacus</name>
    <name type="common">Rose of Sharon</name>
    <dbReference type="NCBI Taxonomy" id="106335"/>
    <lineage>
        <taxon>Eukaryota</taxon>
        <taxon>Viridiplantae</taxon>
        <taxon>Streptophyta</taxon>
        <taxon>Embryophyta</taxon>
        <taxon>Tracheophyta</taxon>
        <taxon>Spermatophyta</taxon>
        <taxon>Magnoliopsida</taxon>
        <taxon>eudicotyledons</taxon>
        <taxon>Gunneridae</taxon>
        <taxon>Pentapetalae</taxon>
        <taxon>rosids</taxon>
        <taxon>malvids</taxon>
        <taxon>Malvales</taxon>
        <taxon>Malvaceae</taxon>
        <taxon>Malvoideae</taxon>
        <taxon>Hibiscus</taxon>
    </lineage>
</organism>
<keyword evidence="8" id="KW-1185">Reference proteome</keyword>
<feature type="transmembrane region" description="Helical" evidence="5">
    <location>
        <begin position="20"/>
        <end position="40"/>
    </location>
</feature>
<keyword evidence="3" id="KW-0862">Zinc</keyword>
<dbReference type="GO" id="GO:0061630">
    <property type="term" value="F:ubiquitin protein ligase activity"/>
    <property type="evidence" value="ECO:0007669"/>
    <property type="project" value="TreeGrafter"/>
</dbReference>
<dbReference type="EMBL" id="VEPZ02001150">
    <property type="protein sequence ID" value="KAE8691166.1"/>
    <property type="molecule type" value="Genomic_DNA"/>
</dbReference>
<dbReference type="Proteomes" id="UP000436088">
    <property type="component" value="Unassembled WGS sequence"/>
</dbReference>
<accession>A0A6A2ZHZ4</accession>
<comment type="caution">
    <text evidence="7">The sequence shown here is derived from an EMBL/GenBank/DDBJ whole genome shotgun (WGS) entry which is preliminary data.</text>
</comment>
<keyword evidence="2 4" id="KW-0863">Zinc-finger</keyword>
<keyword evidence="5" id="KW-0472">Membrane</keyword>
<evidence type="ECO:0000313" key="8">
    <source>
        <dbReference type="Proteomes" id="UP000436088"/>
    </source>
</evidence>
<keyword evidence="5" id="KW-1133">Transmembrane helix</keyword>
<sequence>MFVSTFAFENSTMTIHKLGKYFFSLLSIVSALAWAWNFLLRFSLFPYQIPSAVAGGDFKLGSRNFNCKRGSGYDDDEVVECAICLCKIDEDDEIRELRCDHLFHKVCLDRWVGYRRSTCPICRTSLTPRQLVSGMEVILFKYCSFDDSSHRETWWLR</sequence>
<evidence type="ECO:0000256" key="2">
    <source>
        <dbReference type="ARBA" id="ARBA00022771"/>
    </source>
</evidence>
<proteinExistence type="predicted"/>
<name>A0A6A2ZHZ4_HIBSY</name>
<dbReference type="PROSITE" id="PS50089">
    <property type="entry name" value="ZF_RING_2"/>
    <property type="match status" value="1"/>
</dbReference>
<keyword evidence="5" id="KW-0812">Transmembrane</keyword>
<evidence type="ECO:0000313" key="7">
    <source>
        <dbReference type="EMBL" id="KAE8691166.1"/>
    </source>
</evidence>
<dbReference type="PANTHER" id="PTHR45969:SF55">
    <property type="entry name" value="OS07G0686300 PROTEIN"/>
    <property type="match status" value="1"/>
</dbReference>
<dbReference type="Gene3D" id="3.30.40.10">
    <property type="entry name" value="Zinc/RING finger domain, C3HC4 (zinc finger)"/>
    <property type="match status" value="1"/>
</dbReference>